<keyword evidence="2" id="KW-1185">Reference proteome</keyword>
<accession>A0AAV3RZ29</accession>
<evidence type="ECO:0000313" key="1">
    <source>
        <dbReference type="EMBL" id="GAA0186368.1"/>
    </source>
</evidence>
<reference evidence="1 2" key="1">
    <citation type="submission" date="2024-01" db="EMBL/GenBank/DDBJ databases">
        <title>The complete chloroplast genome sequence of Lithospermum erythrorhizon: insights into the phylogenetic relationship among Boraginaceae species and the maternal lineages of purple gromwells.</title>
        <authorList>
            <person name="Okada T."/>
            <person name="Watanabe K."/>
        </authorList>
    </citation>
    <scope>NUCLEOTIDE SEQUENCE [LARGE SCALE GENOMIC DNA]</scope>
</reference>
<sequence>MANILPSWEFVHNIIDGSVRRIIVAWNTSFLFCEAIEVMDQHILFEVGILGGGTFLLSAVYGANLYVQRRCLWQSLVLVRTRGIHWLLAGDFNIIKDITLTSENTYPRSIAMEEFNGCLESIDVVELTSHGCLYTWGLSRWLVKGVLESWTIFSVMRIDLKVFSQSCAHFLPPGISDHAQIVIHLKQDIVSGPRPFKYHSFCQAHPSYGASFTQAWGVVDIEGSILDRLMRRIKHVKQALSKLNKVHYSEISARVQECSEQLRVVQTDIFQGRLTQENLILETNLRSDLVTLSRAELEFMKSRATITWLEHREFGTRFFSRFVLA</sequence>
<dbReference type="EMBL" id="BAABME010013631">
    <property type="protein sequence ID" value="GAA0186368.1"/>
    <property type="molecule type" value="Genomic_DNA"/>
</dbReference>
<dbReference type="Gene3D" id="3.60.10.10">
    <property type="entry name" value="Endonuclease/exonuclease/phosphatase"/>
    <property type="match status" value="1"/>
</dbReference>
<name>A0AAV3RZ29_LITER</name>
<organism evidence="1 2">
    <name type="scientific">Lithospermum erythrorhizon</name>
    <name type="common">Purple gromwell</name>
    <name type="synonym">Lithospermum officinale var. erythrorhizon</name>
    <dbReference type="NCBI Taxonomy" id="34254"/>
    <lineage>
        <taxon>Eukaryota</taxon>
        <taxon>Viridiplantae</taxon>
        <taxon>Streptophyta</taxon>
        <taxon>Embryophyta</taxon>
        <taxon>Tracheophyta</taxon>
        <taxon>Spermatophyta</taxon>
        <taxon>Magnoliopsida</taxon>
        <taxon>eudicotyledons</taxon>
        <taxon>Gunneridae</taxon>
        <taxon>Pentapetalae</taxon>
        <taxon>asterids</taxon>
        <taxon>lamiids</taxon>
        <taxon>Boraginales</taxon>
        <taxon>Boraginaceae</taxon>
        <taxon>Boraginoideae</taxon>
        <taxon>Lithospermeae</taxon>
        <taxon>Lithospermum</taxon>
    </lineage>
</organism>
<proteinExistence type="predicted"/>
<dbReference type="PANTHER" id="PTHR33710:SF71">
    <property type="entry name" value="ENDONUCLEASE_EXONUCLEASE_PHOSPHATASE DOMAIN-CONTAINING PROTEIN"/>
    <property type="match status" value="1"/>
</dbReference>
<comment type="caution">
    <text evidence="1">The sequence shown here is derived from an EMBL/GenBank/DDBJ whole genome shotgun (WGS) entry which is preliminary data.</text>
</comment>
<dbReference type="SUPFAM" id="SSF56219">
    <property type="entry name" value="DNase I-like"/>
    <property type="match status" value="1"/>
</dbReference>
<protein>
    <submittedName>
        <fullName evidence="1">Uncharacterized protein</fullName>
    </submittedName>
</protein>
<evidence type="ECO:0000313" key="2">
    <source>
        <dbReference type="Proteomes" id="UP001454036"/>
    </source>
</evidence>
<dbReference type="AlphaFoldDB" id="A0AAV3RZ29"/>
<gene>
    <name evidence="1" type="ORF">LIER_33656</name>
</gene>
<dbReference type="InterPro" id="IPR036691">
    <property type="entry name" value="Endo/exonu/phosph_ase_sf"/>
</dbReference>
<dbReference type="Proteomes" id="UP001454036">
    <property type="component" value="Unassembled WGS sequence"/>
</dbReference>
<dbReference type="PANTHER" id="PTHR33710">
    <property type="entry name" value="BNAC02G09200D PROTEIN"/>
    <property type="match status" value="1"/>
</dbReference>